<comment type="caution">
    <text evidence="1">The sequence shown here is derived from an EMBL/GenBank/DDBJ whole genome shotgun (WGS) entry which is preliminary data.</text>
</comment>
<evidence type="ECO:0000313" key="2">
    <source>
        <dbReference type="Proteomes" id="UP000094172"/>
    </source>
</evidence>
<gene>
    <name evidence="1" type="ORF">AUC70_10675</name>
</gene>
<dbReference type="AlphaFoldDB" id="A0A1E3VKJ3"/>
<dbReference type="EMBL" id="LPWE01000013">
    <property type="protein sequence ID" value="ODR94033.1"/>
    <property type="molecule type" value="Genomic_DNA"/>
</dbReference>
<reference evidence="1 2" key="1">
    <citation type="journal article" date="2016" name="Environ. Microbiol.">
        <title>New Methyloceanibacter diversity from North Sea sediments includes methanotroph containing solely the soluble methane monooxygenase.</title>
        <authorList>
            <person name="Vekeman B."/>
            <person name="Kerckhof F.M."/>
            <person name="Cremers G."/>
            <person name="de Vos P."/>
            <person name="Vandamme P."/>
            <person name="Boon N."/>
            <person name="Op den Camp H.J."/>
            <person name="Heylen K."/>
        </authorList>
    </citation>
    <scope>NUCLEOTIDE SEQUENCE [LARGE SCALE GENOMIC DNA]</scope>
    <source>
        <strain evidence="1 2">R-67176</strain>
    </source>
</reference>
<organism evidence="1 2">
    <name type="scientific">Methyloceanibacter stevinii</name>
    <dbReference type="NCBI Taxonomy" id="1774970"/>
    <lineage>
        <taxon>Bacteria</taxon>
        <taxon>Pseudomonadati</taxon>
        <taxon>Pseudomonadota</taxon>
        <taxon>Alphaproteobacteria</taxon>
        <taxon>Hyphomicrobiales</taxon>
        <taxon>Hyphomicrobiaceae</taxon>
        <taxon>Methyloceanibacter</taxon>
    </lineage>
</organism>
<name>A0A1E3VKJ3_9HYPH</name>
<evidence type="ECO:0000313" key="1">
    <source>
        <dbReference type="EMBL" id="ODR94033.1"/>
    </source>
</evidence>
<proteinExistence type="predicted"/>
<keyword evidence="2" id="KW-1185">Reference proteome</keyword>
<sequence length="272" mass="31115">MPKAGNFGKFELCGRRRVIMSSVTVVWKGNCRSTEARARLLDCLHRLARLSDGYLRPTDRPHLTVVGEEHVPPRSQRCKRSNIELIDETRQGEILVSSDITDHPETLLARASEAGLPIRAAKDGHTKHIVLDAVRLHGIDFRLFDPRGLYPHDDRMSFVFIESPEHHFLDGRLVKITEEGGATVLSCPSLRLKSYLEDWTDCLFSWVRFFLMGDLCWSRHEDLQGYHDYRGVFEVVQTTRGSAEAEDATFDAVLSTFTQHAEHWRCEVQRTA</sequence>
<accession>A0A1E3VKJ3</accession>
<protein>
    <submittedName>
        <fullName evidence="1">Uncharacterized protein</fullName>
    </submittedName>
</protein>
<dbReference type="Proteomes" id="UP000094172">
    <property type="component" value="Unassembled WGS sequence"/>
</dbReference>